<feature type="non-terminal residue" evidence="2">
    <location>
        <position position="266"/>
    </location>
</feature>
<feature type="non-terminal residue" evidence="2">
    <location>
        <position position="1"/>
    </location>
</feature>
<keyword evidence="1" id="KW-0175">Coiled coil</keyword>
<dbReference type="AlphaFoldDB" id="A0A0C9UAQ3"/>
<feature type="coiled-coil region" evidence="1">
    <location>
        <begin position="167"/>
        <end position="222"/>
    </location>
</feature>
<feature type="coiled-coil region" evidence="1">
    <location>
        <begin position="3"/>
        <end position="124"/>
    </location>
</feature>
<protein>
    <submittedName>
        <fullName evidence="2">Uncharacterized protein</fullName>
    </submittedName>
</protein>
<name>A0A0C9UAQ3_SPHS4</name>
<dbReference type="HOGENOM" id="CLU_1047914_0_0_1"/>
<keyword evidence="3" id="KW-1185">Reference proteome</keyword>
<accession>A0A0C9UAQ3</accession>
<dbReference type="EMBL" id="KN838532">
    <property type="protein sequence ID" value="KIJ22245.1"/>
    <property type="molecule type" value="Genomic_DNA"/>
</dbReference>
<sequence>DEREDFLRRENELTDQLAEKESALVAQQKLVQEIREELNFVKESETSLSKENKTMSTQLNELRLQLERLDYDNKEGGITIDILKEQNQDLTNELEELKKTIENIKAVQKDLSAEDKEKKKAEKMAMMMAQFDTGAFSEKEELLRATLAKLDTIDTDAAVSTLTAEDITTLRRQLAEGQQQVRELMDKLLVSQETSEHHERRKIETEKRLSALEAEYEELLEKTIHDEETSNVDVGDSMADYKTKLEAQYAAKREAHLREMQDLKQQ</sequence>
<evidence type="ECO:0000313" key="3">
    <source>
        <dbReference type="Proteomes" id="UP000054279"/>
    </source>
</evidence>
<evidence type="ECO:0000313" key="2">
    <source>
        <dbReference type="EMBL" id="KIJ22245.1"/>
    </source>
</evidence>
<proteinExistence type="predicted"/>
<gene>
    <name evidence="2" type="ORF">M422DRAFT_277421</name>
</gene>
<dbReference type="Proteomes" id="UP000054279">
    <property type="component" value="Unassembled WGS sequence"/>
</dbReference>
<dbReference type="OrthoDB" id="3176171at2759"/>
<reference evidence="2 3" key="1">
    <citation type="submission" date="2014-06" db="EMBL/GenBank/DDBJ databases">
        <title>Evolutionary Origins and Diversification of the Mycorrhizal Mutualists.</title>
        <authorList>
            <consortium name="DOE Joint Genome Institute"/>
            <consortium name="Mycorrhizal Genomics Consortium"/>
            <person name="Kohler A."/>
            <person name="Kuo A."/>
            <person name="Nagy L.G."/>
            <person name="Floudas D."/>
            <person name="Copeland A."/>
            <person name="Barry K.W."/>
            <person name="Cichocki N."/>
            <person name="Veneault-Fourrey C."/>
            <person name="LaButti K."/>
            <person name="Lindquist E.A."/>
            <person name="Lipzen A."/>
            <person name="Lundell T."/>
            <person name="Morin E."/>
            <person name="Murat C."/>
            <person name="Riley R."/>
            <person name="Ohm R."/>
            <person name="Sun H."/>
            <person name="Tunlid A."/>
            <person name="Henrissat B."/>
            <person name="Grigoriev I.V."/>
            <person name="Hibbett D.S."/>
            <person name="Martin F."/>
        </authorList>
    </citation>
    <scope>NUCLEOTIDE SEQUENCE [LARGE SCALE GENOMIC DNA]</scope>
    <source>
        <strain evidence="2 3">SS14</strain>
    </source>
</reference>
<evidence type="ECO:0000256" key="1">
    <source>
        <dbReference type="SAM" id="Coils"/>
    </source>
</evidence>
<organism evidence="2 3">
    <name type="scientific">Sphaerobolus stellatus (strain SS14)</name>
    <dbReference type="NCBI Taxonomy" id="990650"/>
    <lineage>
        <taxon>Eukaryota</taxon>
        <taxon>Fungi</taxon>
        <taxon>Dikarya</taxon>
        <taxon>Basidiomycota</taxon>
        <taxon>Agaricomycotina</taxon>
        <taxon>Agaricomycetes</taxon>
        <taxon>Phallomycetidae</taxon>
        <taxon>Geastrales</taxon>
        <taxon>Sphaerobolaceae</taxon>
        <taxon>Sphaerobolus</taxon>
    </lineage>
</organism>